<comment type="caution">
    <text evidence="2">The sequence shown here is derived from an EMBL/GenBank/DDBJ whole genome shotgun (WGS) entry which is preliminary data.</text>
</comment>
<gene>
    <name evidence="2" type="ORF">NDU88_004293</name>
</gene>
<organism evidence="2 3">
    <name type="scientific">Pleurodeles waltl</name>
    <name type="common">Iberian ribbed newt</name>
    <dbReference type="NCBI Taxonomy" id="8319"/>
    <lineage>
        <taxon>Eukaryota</taxon>
        <taxon>Metazoa</taxon>
        <taxon>Chordata</taxon>
        <taxon>Craniata</taxon>
        <taxon>Vertebrata</taxon>
        <taxon>Euteleostomi</taxon>
        <taxon>Amphibia</taxon>
        <taxon>Batrachia</taxon>
        <taxon>Caudata</taxon>
        <taxon>Salamandroidea</taxon>
        <taxon>Salamandridae</taxon>
        <taxon>Pleurodelinae</taxon>
        <taxon>Pleurodeles</taxon>
    </lineage>
</organism>
<dbReference type="Proteomes" id="UP001066276">
    <property type="component" value="Chromosome 9"/>
</dbReference>
<feature type="region of interest" description="Disordered" evidence="1">
    <location>
        <begin position="1"/>
        <end position="163"/>
    </location>
</feature>
<reference evidence="2" key="1">
    <citation type="journal article" date="2022" name="bioRxiv">
        <title>Sequencing and chromosome-scale assembly of the giantPleurodeles waltlgenome.</title>
        <authorList>
            <person name="Brown T."/>
            <person name="Elewa A."/>
            <person name="Iarovenko S."/>
            <person name="Subramanian E."/>
            <person name="Araus A.J."/>
            <person name="Petzold A."/>
            <person name="Susuki M."/>
            <person name="Suzuki K.-i.T."/>
            <person name="Hayashi T."/>
            <person name="Toyoda A."/>
            <person name="Oliveira C."/>
            <person name="Osipova E."/>
            <person name="Leigh N.D."/>
            <person name="Simon A."/>
            <person name="Yun M.H."/>
        </authorList>
    </citation>
    <scope>NUCLEOTIDE SEQUENCE</scope>
    <source>
        <strain evidence="2">20211129_DDA</strain>
        <tissue evidence="2">Liver</tissue>
    </source>
</reference>
<dbReference type="AlphaFoldDB" id="A0AAV7N2L5"/>
<dbReference type="EMBL" id="JANPWB010000013">
    <property type="protein sequence ID" value="KAJ1106895.1"/>
    <property type="molecule type" value="Genomic_DNA"/>
</dbReference>
<name>A0AAV7N2L5_PLEWA</name>
<evidence type="ECO:0000313" key="2">
    <source>
        <dbReference type="EMBL" id="KAJ1106895.1"/>
    </source>
</evidence>
<protein>
    <submittedName>
        <fullName evidence="2">Uncharacterized protein</fullName>
    </submittedName>
</protein>
<feature type="compositionally biased region" description="Basic residues" evidence="1">
    <location>
        <begin position="81"/>
        <end position="93"/>
    </location>
</feature>
<evidence type="ECO:0000313" key="3">
    <source>
        <dbReference type="Proteomes" id="UP001066276"/>
    </source>
</evidence>
<accession>A0AAV7N2L5</accession>
<keyword evidence="3" id="KW-1185">Reference proteome</keyword>
<feature type="compositionally biased region" description="Low complexity" evidence="1">
    <location>
        <begin position="8"/>
        <end position="18"/>
    </location>
</feature>
<evidence type="ECO:0000256" key="1">
    <source>
        <dbReference type="SAM" id="MobiDB-lite"/>
    </source>
</evidence>
<sequence length="163" mass="17452">MRFKFKGAKGPAPAASRSPSRDARFKFKGAKGPAPAANRSPSWDARFKFKGAKGPAPAASRSPDVCPAKRPPRSKPVSRCASRKVGAHFKFKGAKGPNPAASRSPDVRPAKRAQVSNLKGPKVPPPQQAGQVQRGQRFGPRSKPVSKHASQRDMEFVGSEFTI</sequence>
<proteinExistence type="predicted"/>